<organism evidence="6 7">
    <name type="scientific">Salipiger thiooxidans</name>
    <dbReference type="NCBI Taxonomy" id="282683"/>
    <lineage>
        <taxon>Bacteria</taxon>
        <taxon>Pseudomonadati</taxon>
        <taxon>Pseudomonadota</taxon>
        <taxon>Alphaproteobacteria</taxon>
        <taxon>Rhodobacterales</taxon>
        <taxon>Roseobacteraceae</taxon>
        <taxon>Salipiger</taxon>
    </lineage>
</organism>
<dbReference type="STRING" id="282683.SAMN04488105_101120"/>
<evidence type="ECO:0000256" key="4">
    <source>
        <dbReference type="PROSITE-ProRule" id="PRU00335"/>
    </source>
</evidence>
<keyword evidence="3" id="KW-0804">Transcription</keyword>
<dbReference type="OrthoDB" id="9811084at2"/>
<evidence type="ECO:0000256" key="2">
    <source>
        <dbReference type="ARBA" id="ARBA00023125"/>
    </source>
</evidence>
<dbReference type="Pfam" id="PF00440">
    <property type="entry name" value="TetR_N"/>
    <property type="match status" value="1"/>
</dbReference>
<dbReference type="InterPro" id="IPR050109">
    <property type="entry name" value="HTH-type_TetR-like_transc_reg"/>
</dbReference>
<dbReference type="AlphaFoldDB" id="A0A1G7AFR1"/>
<keyword evidence="1" id="KW-0805">Transcription regulation</keyword>
<dbReference type="InterPro" id="IPR009057">
    <property type="entry name" value="Homeodomain-like_sf"/>
</dbReference>
<gene>
    <name evidence="6" type="ORF">SAMN04488105_101120</name>
</gene>
<evidence type="ECO:0000256" key="3">
    <source>
        <dbReference type="ARBA" id="ARBA00023163"/>
    </source>
</evidence>
<accession>A0A1G7AFR1</accession>
<keyword evidence="7" id="KW-1185">Reference proteome</keyword>
<feature type="DNA-binding region" description="H-T-H motif" evidence="4">
    <location>
        <begin position="35"/>
        <end position="54"/>
    </location>
</feature>
<name>A0A1G7AFR1_9RHOB</name>
<dbReference type="RefSeq" id="WP_089954183.1">
    <property type="nucleotide sequence ID" value="NZ_FNAV01000001.1"/>
</dbReference>
<protein>
    <submittedName>
        <fullName evidence="6">Transcriptional regulator, TetR family</fullName>
    </submittedName>
</protein>
<dbReference type="PROSITE" id="PS50977">
    <property type="entry name" value="HTH_TETR_2"/>
    <property type="match status" value="1"/>
</dbReference>
<dbReference type="PANTHER" id="PTHR30055:SF234">
    <property type="entry name" value="HTH-TYPE TRANSCRIPTIONAL REGULATOR BETI"/>
    <property type="match status" value="1"/>
</dbReference>
<evidence type="ECO:0000313" key="6">
    <source>
        <dbReference type="EMBL" id="SDE13612.1"/>
    </source>
</evidence>
<dbReference type="PANTHER" id="PTHR30055">
    <property type="entry name" value="HTH-TYPE TRANSCRIPTIONAL REGULATOR RUTR"/>
    <property type="match status" value="1"/>
</dbReference>
<keyword evidence="2 4" id="KW-0238">DNA-binding</keyword>
<dbReference type="GO" id="GO:0000976">
    <property type="term" value="F:transcription cis-regulatory region binding"/>
    <property type="evidence" value="ECO:0007669"/>
    <property type="project" value="TreeGrafter"/>
</dbReference>
<dbReference type="Gene3D" id="1.10.357.10">
    <property type="entry name" value="Tetracycline Repressor, domain 2"/>
    <property type="match status" value="1"/>
</dbReference>
<dbReference type="PRINTS" id="PR00455">
    <property type="entry name" value="HTHTETR"/>
</dbReference>
<evidence type="ECO:0000259" key="5">
    <source>
        <dbReference type="PROSITE" id="PS50977"/>
    </source>
</evidence>
<proteinExistence type="predicted"/>
<dbReference type="InterPro" id="IPR001647">
    <property type="entry name" value="HTH_TetR"/>
</dbReference>
<dbReference type="SUPFAM" id="SSF46689">
    <property type="entry name" value="Homeodomain-like"/>
    <property type="match status" value="1"/>
</dbReference>
<dbReference type="EMBL" id="FNAV01000001">
    <property type="protein sequence ID" value="SDE13612.1"/>
    <property type="molecule type" value="Genomic_DNA"/>
</dbReference>
<dbReference type="GO" id="GO:0003700">
    <property type="term" value="F:DNA-binding transcription factor activity"/>
    <property type="evidence" value="ECO:0007669"/>
    <property type="project" value="TreeGrafter"/>
</dbReference>
<feature type="domain" description="HTH tetR-type" evidence="5">
    <location>
        <begin position="12"/>
        <end position="72"/>
    </location>
</feature>
<evidence type="ECO:0000313" key="7">
    <source>
        <dbReference type="Proteomes" id="UP000198994"/>
    </source>
</evidence>
<dbReference type="Proteomes" id="UP000198994">
    <property type="component" value="Unassembled WGS sequence"/>
</dbReference>
<reference evidence="7" key="1">
    <citation type="submission" date="2016-10" db="EMBL/GenBank/DDBJ databases">
        <authorList>
            <person name="Varghese N."/>
            <person name="Submissions S."/>
        </authorList>
    </citation>
    <scope>NUCLEOTIDE SEQUENCE [LARGE SCALE GENOMIC DNA]</scope>
    <source>
        <strain evidence="7">DSM 10146</strain>
    </source>
</reference>
<sequence length="211" mass="23863">MKRDGPVQARSVVTREKLIEAALDTIFDVGYEKASTPEFSRRAGVSRGALLHHFPARSDIMVASMETLLRGGTDEIRDMAASVSRNEIGLDAFIDWLHQLFSGRFFYLAVEFINGSRTDAELRARMIPVVREFHEALDEIWRGFCEPTDLSAQEAAVVLNMTLCLLRGMGIQTVLRQDPAYFKRLLDAWKAVLPHFMTGEMKDRMFPPPDA</sequence>
<evidence type="ECO:0000256" key="1">
    <source>
        <dbReference type="ARBA" id="ARBA00023015"/>
    </source>
</evidence>